<feature type="compositionally biased region" description="Low complexity" evidence="1">
    <location>
        <begin position="269"/>
        <end position="294"/>
    </location>
</feature>
<sequence>MFAFSPFSSLSWPFSPPILLLLSLLAFQNSLSVDALFGWGDNSKSESAEQSDTSLSINLALNHQHSSASQSDEDETQENAGKPVVQQQQQHGSGYGSGGYGSYSSGGYGSGSWSNSVGTGTASDSSSAQQQQSGSQPSEESGGDSEETIPYGDDMITGSDAGADHSVDGQQTEISSGSEIIYSSNMNTSDVTNYASGSYDESSSNYDSGSNGTDGNNAIPLLISPNSGSISSSKSNYNYSSVSSSVQIDYSSSQNGGGGTNYLEEQHNSDYSSSSNSNQNGDNAADQQNQQQQSQEYANYLNSIRTALNQTKAQTQQRQARARLAACVHAISVLLWQGYDQLLQNNGTSCRKNGGTGNSGGEQAKDGSSSCTKPELDDVALQLSQNQFGQQLNQTVDGNGANGISGGCVSADQVPTTAQIIAMINQYSYTYNLINGQSSGVTVSDSSSNAEITSAIGTIMRQTSQLQQQLQSNSKK</sequence>
<feature type="region of interest" description="Disordered" evidence="1">
    <location>
        <begin position="193"/>
        <end position="220"/>
    </location>
</feature>
<accession>A0ABD2KS74</accession>
<feature type="signal peptide" evidence="2">
    <location>
        <begin position="1"/>
        <end position="32"/>
    </location>
</feature>
<feature type="compositionally biased region" description="Low complexity" evidence="1">
    <location>
        <begin position="118"/>
        <end position="140"/>
    </location>
</feature>
<name>A0ABD2KS74_9BILA</name>
<feature type="compositionally biased region" description="Polar residues" evidence="1">
    <location>
        <begin position="193"/>
        <end position="216"/>
    </location>
</feature>
<keyword evidence="2" id="KW-0732">Signal</keyword>
<feature type="region of interest" description="Disordered" evidence="1">
    <location>
        <begin position="64"/>
        <end position="99"/>
    </location>
</feature>
<evidence type="ECO:0000256" key="1">
    <source>
        <dbReference type="SAM" id="MobiDB-lite"/>
    </source>
</evidence>
<reference evidence="3 4" key="1">
    <citation type="submission" date="2024-10" db="EMBL/GenBank/DDBJ databases">
        <authorList>
            <person name="Kim D."/>
        </authorList>
    </citation>
    <scope>NUCLEOTIDE SEQUENCE [LARGE SCALE GENOMIC DNA]</scope>
    <source>
        <strain evidence="3">BH-2024</strain>
    </source>
</reference>
<evidence type="ECO:0000256" key="2">
    <source>
        <dbReference type="SAM" id="SignalP"/>
    </source>
</evidence>
<feature type="region of interest" description="Disordered" evidence="1">
    <location>
        <begin position="353"/>
        <end position="374"/>
    </location>
</feature>
<dbReference type="AlphaFoldDB" id="A0ABD2KS74"/>
<feature type="chain" id="PRO_5044806446" description="Effector protein" evidence="2">
    <location>
        <begin position="33"/>
        <end position="476"/>
    </location>
</feature>
<proteinExistence type="predicted"/>
<protein>
    <recommendedName>
        <fullName evidence="5">Effector protein</fullName>
    </recommendedName>
</protein>
<evidence type="ECO:0000313" key="3">
    <source>
        <dbReference type="EMBL" id="KAL3105802.1"/>
    </source>
</evidence>
<keyword evidence="4" id="KW-1185">Reference proteome</keyword>
<evidence type="ECO:0000313" key="4">
    <source>
        <dbReference type="Proteomes" id="UP001620626"/>
    </source>
</evidence>
<feature type="region of interest" description="Disordered" evidence="1">
    <location>
        <begin position="111"/>
        <end position="171"/>
    </location>
</feature>
<dbReference type="Proteomes" id="UP001620626">
    <property type="component" value="Unassembled WGS sequence"/>
</dbReference>
<organism evidence="3 4">
    <name type="scientific">Heterodera trifolii</name>
    <dbReference type="NCBI Taxonomy" id="157864"/>
    <lineage>
        <taxon>Eukaryota</taxon>
        <taxon>Metazoa</taxon>
        <taxon>Ecdysozoa</taxon>
        <taxon>Nematoda</taxon>
        <taxon>Chromadorea</taxon>
        <taxon>Rhabditida</taxon>
        <taxon>Tylenchina</taxon>
        <taxon>Tylenchomorpha</taxon>
        <taxon>Tylenchoidea</taxon>
        <taxon>Heteroderidae</taxon>
        <taxon>Heteroderinae</taxon>
        <taxon>Heterodera</taxon>
    </lineage>
</organism>
<feature type="region of interest" description="Disordered" evidence="1">
    <location>
        <begin position="250"/>
        <end position="294"/>
    </location>
</feature>
<gene>
    <name evidence="3" type="ORF">niasHT_026577</name>
</gene>
<evidence type="ECO:0008006" key="5">
    <source>
        <dbReference type="Google" id="ProtNLM"/>
    </source>
</evidence>
<comment type="caution">
    <text evidence="3">The sequence shown here is derived from an EMBL/GenBank/DDBJ whole genome shotgun (WGS) entry which is preliminary data.</text>
</comment>
<dbReference type="EMBL" id="JBICBT010000676">
    <property type="protein sequence ID" value="KAL3105802.1"/>
    <property type="molecule type" value="Genomic_DNA"/>
</dbReference>